<keyword evidence="4" id="KW-1185">Reference proteome</keyword>
<accession>A0AAW0DHU7</accession>
<feature type="compositionally biased region" description="Basic and acidic residues" evidence="1">
    <location>
        <begin position="925"/>
        <end position="939"/>
    </location>
</feature>
<feature type="region of interest" description="Disordered" evidence="1">
    <location>
        <begin position="900"/>
        <end position="969"/>
    </location>
</feature>
<dbReference type="Proteomes" id="UP001383192">
    <property type="component" value="Unassembled WGS sequence"/>
</dbReference>
<dbReference type="InterPro" id="IPR041457">
    <property type="entry name" value="CxC2_KDZ-assoc"/>
</dbReference>
<organism evidence="3 4">
    <name type="scientific">Paramarasmius palmivorus</name>
    <dbReference type="NCBI Taxonomy" id="297713"/>
    <lineage>
        <taxon>Eukaryota</taxon>
        <taxon>Fungi</taxon>
        <taxon>Dikarya</taxon>
        <taxon>Basidiomycota</taxon>
        <taxon>Agaricomycotina</taxon>
        <taxon>Agaricomycetes</taxon>
        <taxon>Agaricomycetidae</taxon>
        <taxon>Agaricales</taxon>
        <taxon>Marasmiineae</taxon>
        <taxon>Marasmiaceae</taxon>
        <taxon>Paramarasmius</taxon>
    </lineage>
</organism>
<gene>
    <name evidence="3" type="ORF">VNI00_004662</name>
</gene>
<proteinExistence type="predicted"/>
<dbReference type="EMBL" id="JAYKXP010000013">
    <property type="protein sequence ID" value="KAK7051162.1"/>
    <property type="molecule type" value="Genomic_DNA"/>
</dbReference>
<dbReference type="PANTHER" id="PTHR33104:SF2">
    <property type="entry name" value="CXC3 LIKE CYSTEINE CLUSTER DOMAIN-CONTAINING PROTEIN"/>
    <property type="match status" value="1"/>
</dbReference>
<feature type="region of interest" description="Disordered" evidence="1">
    <location>
        <begin position="1093"/>
        <end position="1154"/>
    </location>
</feature>
<feature type="compositionally biased region" description="Basic and acidic residues" evidence="1">
    <location>
        <begin position="955"/>
        <end position="966"/>
    </location>
</feature>
<evidence type="ECO:0000313" key="4">
    <source>
        <dbReference type="Proteomes" id="UP001383192"/>
    </source>
</evidence>
<dbReference type="CDD" id="cd19757">
    <property type="entry name" value="Bbox1"/>
    <property type="match status" value="1"/>
</dbReference>
<comment type="caution">
    <text evidence="3">The sequence shown here is derived from an EMBL/GenBank/DDBJ whole genome shotgun (WGS) entry which is preliminary data.</text>
</comment>
<reference evidence="3 4" key="1">
    <citation type="submission" date="2024-01" db="EMBL/GenBank/DDBJ databases">
        <title>A draft genome for a cacao thread blight-causing isolate of Paramarasmius palmivorus.</title>
        <authorList>
            <person name="Baruah I.K."/>
            <person name="Bukari Y."/>
            <person name="Amoako-Attah I."/>
            <person name="Meinhardt L.W."/>
            <person name="Bailey B.A."/>
            <person name="Cohen S.P."/>
        </authorList>
    </citation>
    <scope>NUCLEOTIDE SEQUENCE [LARGE SCALE GENOMIC DNA]</scope>
    <source>
        <strain evidence="3 4">GH-12</strain>
    </source>
</reference>
<dbReference type="Pfam" id="PF18758">
    <property type="entry name" value="KDZ"/>
    <property type="match status" value="1"/>
</dbReference>
<evidence type="ECO:0000259" key="2">
    <source>
        <dbReference type="Pfam" id="PF18803"/>
    </source>
</evidence>
<dbReference type="PANTHER" id="PTHR33104">
    <property type="entry name" value="SI:DKEY-29D5.2"/>
    <property type="match status" value="1"/>
</dbReference>
<evidence type="ECO:0000256" key="1">
    <source>
        <dbReference type="SAM" id="MobiDB-lite"/>
    </source>
</evidence>
<protein>
    <recommendedName>
        <fullName evidence="2">CxC2-like cysteine cluster KDZ transposase-associated domain-containing protein</fullName>
    </recommendedName>
</protein>
<dbReference type="Pfam" id="PF18803">
    <property type="entry name" value="CxC2"/>
    <property type="match status" value="1"/>
</dbReference>
<name>A0AAW0DHU7_9AGAR</name>
<dbReference type="AlphaFoldDB" id="A0AAW0DHU7"/>
<feature type="compositionally biased region" description="Acidic residues" evidence="1">
    <location>
        <begin position="1095"/>
        <end position="1154"/>
    </location>
</feature>
<feature type="domain" description="CxC2-like cysteine cluster KDZ transposase-associated" evidence="2">
    <location>
        <begin position="206"/>
        <end position="312"/>
    </location>
</feature>
<feature type="compositionally biased region" description="Acidic residues" evidence="1">
    <location>
        <begin position="940"/>
        <end position="953"/>
    </location>
</feature>
<evidence type="ECO:0000313" key="3">
    <source>
        <dbReference type="EMBL" id="KAK7051162.1"/>
    </source>
</evidence>
<sequence>MRQSRRRNTGRVYRDRVQDDFDIDIIPAREEKVQGDGRRVVVDYSPGKGRSQWNRASEWEDDQWQDFALDSSNDLYDAVLHGEIFEEVASGATNAQASNQGKKRKRKTMRAKRPNVYWKTHCRDNFLAELLRAKGRGDFQAQNECPDCRGQDTTLVEEKDRQARYRCIDCFGAEIVCKTCCKRRHRRVPFHRIEEWNGRYFAPTSLRKVGVSIQLNHAGGTCVKPLQCHSKLRILHTNGIHKVELYFCGCHKKRPQYQQLLRRGLYPATVTEGRITTCATFSYLESLQKTSFTTKGSTHDFYRALEKLSDGSGLKVPKSRYRPLLLMVRQWRHLKMLIWSGAAHDLDGVEGIEGDPVNQRQKEGRLIVRCPSCPWPGINLPFGWEEAAQAFLYQVCLCIDANFRLKEQLVSSHSRDPSLNNGLGIFVKRREYEKYVLQDPEGDEITTCVPLAALAKQNTKFSKGLRYTGVGGVCCGRYRNMDYILGVAMRDFMRLLCALLVYDIACQWFTHLYERVTKWPIEIGFPSPRSMKVTPAIGKLHEPGHKQGGDHQQYNLNLIEGSGHSDGESMERLWGEHNNLGNATKTMGPGSREDYIDSHVGGWNHDKYISMGKSLARRRKEAIRDRNLQIVAHEELTANLPPDLVEKWDAMCVEWEAAPHPKKNIPNPYHVEEDEQKALEELSLEEETRLKAGGTRYHAISAAGFIVMGLEIRDTQSKLVQRVADQKREGTVRQSRKLTDERNALRRRLNAFEDIQPIYMPGLPQYLSEVKDADYDLENQPENAKLWLPSDLPGDRIDVVCAPGLRKVEAKLQHARCYDSLHGVRHTLRIKTRMMLFKNSNVRGQRQSGKSREVINRVVRRARWYASRYREARQAHLVLAGPGGWLNSLRPLKNEDIRSYRDPAMLKARSGRKGTTEEDEDEEEKERLRRFQEVCAREDDEREDEDEEQDNDTLDLIHPDRQELTHRSKFGTGETRKELSWIWLSGGKIDLEDGADENDNEVLRSEWCRSRARARRAKEEVLLVQEEMRRTLEYLEWRATEWELCAGLDFGRTSAEEEGATAYALMQADLQRALKQAFEAEWKKPLDAVDKAEVTEMESTAEEANGEISDEESEGEGEEEGDDEAPFEDAMDLELGSDGDESGVEQWDPEVDGF</sequence>
<dbReference type="InterPro" id="IPR040521">
    <property type="entry name" value="KDZ"/>
</dbReference>